<gene>
    <name evidence="11" type="primary">rbsA</name>
    <name evidence="11" type="ORF">KL86PLE_41316</name>
</gene>
<accession>A0A212LIY5</accession>
<keyword evidence="8" id="KW-1278">Translocase</keyword>
<dbReference type="Gene3D" id="3.40.50.300">
    <property type="entry name" value="P-loop containing nucleotide triphosphate hydrolases"/>
    <property type="match status" value="2"/>
</dbReference>
<organism evidence="11">
    <name type="scientific">uncultured Pleomorphomonas sp</name>
    <dbReference type="NCBI Taxonomy" id="442121"/>
    <lineage>
        <taxon>Bacteria</taxon>
        <taxon>Pseudomonadati</taxon>
        <taxon>Pseudomonadota</taxon>
        <taxon>Alphaproteobacteria</taxon>
        <taxon>Hyphomicrobiales</taxon>
        <taxon>Pleomorphomonadaceae</taxon>
        <taxon>Pleomorphomonas</taxon>
        <taxon>environmental samples</taxon>
    </lineage>
</organism>
<dbReference type="InterPro" id="IPR003439">
    <property type="entry name" value="ABC_transporter-like_ATP-bd"/>
</dbReference>
<dbReference type="CDD" id="cd03215">
    <property type="entry name" value="ABC_Carb_Monos_II"/>
    <property type="match status" value="1"/>
</dbReference>
<protein>
    <submittedName>
        <fullName evidence="11">Ribose import ATP-binding protein RbsA 2</fullName>
        <ecNumber evidence="11">3.6.3.17</ecNumber>
    </submittedName>
</protein>
<dbReference type="CDD" id="cd03216">
    <property type="entry name" value="ABC_Carb_Monos_I"/>
    <property type="match status" value="1"/>
</dbReference>
<evidence type="ECO:0000256" key="1">
    <source>
        <dbReference type="ARBA" id="ARBA00005417"/>
    </source>
</evidence>
<evidence type="ECO:0000256" key="9">
    <source>
        <dbReference type="ARBA" id="ARBA00023136"/>
    </source>
</evidence>
<dbReference type="SMART" id="SM00382">
    <property type="entry name" value="AAA"/>
    <property type="match status" value="2"/>
</dbReference>
<dbReference type="PANTHER" id="PTHR43790:SF3">
    <property type="entry name" value="D-ALLOSE IMPORT ATP-BINDING PROTEIN ALSA-RELATED"/>
    <property type="match status" value="1"/>
</dbReference>
<proteinExistence type="inferred from homology"/>
<feature type="domain" description="ABC transporter" evidence="10">
    <location>
        <begin position="257"/>
        <end position="499"/>
    </location>
</feature>
<dbReference type="EMBL" id="FMJD01000008">
    <property type="protein sequence ID" value="SCM77511.1"/>
    <property type="molecule type" value="Genomic_DNA"/>
</dbReference>
<evidence type="ECO:0000256" key="6">
    <source>
        <dbReference type="ARBA" id="ARBA00022741"/>
    </source>
</evidence>
<dbReference type="SUPFAM" id="SSF52540">
    <property type="entry name" value="P-loop containing nucleoside triphosphate hydrolases"/>
    <property type="match status" value="2"/>
</dbReference>
<evidence type="ECO:0000256" key="7">
    <source>
        <dbReference type="ARBA" id="ARBA00022840"/>
    </source>
</evidence>
<dbReference type="PROSITE" id="PS50893">
    <property type="entry name" value="ABC_TRANSPORTER_2"/>
    <property type="match status" value="2"/>
</dbReference>
<reference evidence="11" key="1">
    <citation type="submission" date="2016-08" db="EMBL/GenBank/DDBJ databases">
        <authorList>
            <person name="Seilhamer J.J."/>
        </authorList>
    </citation>
    <scope>NUCLEOTIDE SEQUENCE</scope>
    <source>
        <strain evidence="11">86</strain>
    </source>
</reference>
<dbReference type="InterPro" id="IPR003593">
    <property type="entry name" value="AAA+_ATPase"/>
</dbReference>
<dbReference type="EC" id="3.6.3.17" evidence="11"/>
<keyword evidence="5" id="KW-0677">Repeat</keyword>
<evidence type="ECO:0000256" key="5">
    <source>
        <dbReference type="ARBA" id="ARBA00022737"/>
    </source>
</evidence>
<evidence type="ECO:0000256" key="3">
    <source>
        <dbReference type="ARBA" id="ARBA00022475"/>
    </source>
</evidence>
<keyword evidence="3" id="KW-1003">Cell membrane</keyword>
<feature type="domain" description="ABC transporter" evidence="10">
    <location>
        <begin position="9"/>
        <end position="248"/>
    </location>
</feature>
<name>A0A212LIY5_9HYPH</name>
<evidence type="ECO:0000256" key="2">
    <source>
        <dbReference type="ARBA" id="ARBA00022448"/>
    </source>
</evidence>
<dbReference type="PANTHER" id="PTHR43790">
    <property type="entry name" value="CARBOHYDRATE TRANSPORT ATP-BINDING PROTEIN MG119-RELATED"/>
    <property type="match status" value="1"/>
</dbReference>
<dbReference type="Pfam" id="PF00005">
    <property type="entry name" value="ABC_tran"/>
    <property type="match status" value="2"/>
</dbReference>
<dbReference type="GO" id="GO:0016887">
    <property type="term" value="F:ATP hydrolysis activity"/>
    <property type="evidence" value="ECO:0007669"/>
    <property type="project" value="InterPro"/>
</dbReference>
<dbReference type="PROSITE" id="PS00211">
    <property type="entry name" value="ABC_TRANSPORTER_1"/>
    <property type="match status" value="1"/>
</dbReference>
<evidence type="ECO:0000256" key="8">
    <source>
        <dbReference type="ARBA" id="ARBA00022967"/>
    </source>
</evidence>
<dbReference type="GO" id="GO:0005524">
    <property type="term" value="F:ATP binding"/>
    <property type="evidence" value="ECO:0007669"/>
    <property type="project" value="UniProtKB-KW"/>
</dbReference>
<keyword evidence="2" id="KW-0813">Transport</keyword>
<keyword evidence="4" id="KW-0762">Sugar transport</keyword>
<dbReference type="InterPro" id="IPR027417">
    <property type="entry name" value="P-loop_NTPase"/>
</dbReference>
<keyword evidence="7 11" id="KW-0067">ATP-binding</keyword>
<evidence type="ECO:0000256" key="4">
    <source>
        <dbReference type="ARBA" id="ARBA00022597"/>
    </source>
</evidence>
<sequence>MTEPGREVIRIRGLNKRFGSTHAVIDVDLDVRRGEVLALMGANGAGKSTLIKILCGVHPADSGTMEIDGETVAFRSPLEACAAGIHTVHQIINDGVVQQLTVAENLALDEICRPEGPVLLSRSAITARAREIQAILGLDLPLGKAMSELGQAERQLVAIARALSHDPKVLILDEPTSSLSEAEAARLFALIEDLRGRGVAIVYISHRMSDIRRLADRAVVMRDGRTRAEFARPLDFDGIVHAMVGHRVREGAHSAVAGGRTVVEIRDFALTPTSAPFDLDLREGEVVVLTGLIGAGKTEFAECLFGTAAAHAGSVTIDGKPLRAASPQAAIAGGVFMAHEDRGNSSLVSEFSVLHNMTLPFLRHFSKLSLVVPDQERRAATGQVADLAIKCPSIDVPIGSLSGGNQQKVVLGRWLIQPCRLLILDEPFQGVDIGARQDIGRRLRETAAGRATLVICADLEEATEIADRIIVMRDFSVVGGHSVDGLSLDALVAEISGAGTHATFA</sequence>
<dbReference type="AlphaFoldDB" id="A0A212LIY5"/>
<dbReference type="InterPro" id="IPR050107">
    <property type="entry name" value="ABC_carbohydrate_import_ATPase"/>
</dbReference>
<keyword evidence="11" id="KW-0378">Hydrolase</keyword>
<evidence type="ECO:0000259" key="10">
    <source>
        <dbReference type="PROSITE" id="PS50893"/>
    </source>
</evidence>
<keyword evidence="6" id="KW-0547">Nucleotide-binding</keyword>
<dbReference type="RefSeq" id="WP_288197401.1">
    <property type="nucleotide sequence ID" value="NZ_LT608334.1"/>
</dbReference>
<evidence type="ECO:0000313" key="11">
    <source>
        <dbReference type="EMBL" id="SCM77511.1"/>
    </source>
</evidence>
<dbReference type="InterPro" id="IPR017871">
    <property type="entry name" value="ABC_transporter-like_CS"/>
</dbReference>
<keyword evidence="9" id="KW-0472">Membrane</keyword>
<comment type="similarity">
    <text evidence="1">Belongs to the ABC transporter superfamily.</text>
</comment>